<sequence>MAALSLAGLLILASCVTIASCLQCYHCVREDEPHADKYCEISNSSLGNNTPVNCSAGEERCQIVKTILKDSSVTLFKRMCAKEEDCTNKCSDADAEGRVICNTCCDKDMCNKGVGPKAAEQSGTSRITVMRAMYTLGGFLVWFFL</sequence>
<dbReference type="CDD" id="cd00117">
    <property type="entry name" value="TFP"/>
    <property type="match status" value="1"/>
</dbReference>
<evidence type="ECO:0000313" key="4">
    <source>
        <dbReference type="EMBL" id="KAJ7373440.1"/>
    </source>
</evidence>
<evidence type="ECO:0000313" key="5">
    <source>
        <dbReference type="Proteomes" id="UP001163046"/>
    </source>
</evidence>
<evidence type="ECO:0000256" key="3">
    <source>
        <dbReference type="SAM" id="SignalP"/>
    </source>
</evidence>
<dbReference type="Proteomes" id="UP001163046">
    <property type="component" value="Unassembled WGS sequence"/>
</dbReference>
<accession>A0A9X0CRX9</accession>
<keyword evidence="1 3" id="KW-0732">Signal</keyword>
<dbReference type="OrthoDB" id="5965815at2759"/>
<protein>
    <submittedName>
        <fullName evidence="4">Ly6 PLAUR domain-containing protein</fullName>
    </submittedName>
</protein>
<name>A0A9X0CRX9_9CNID</name>
<organism evidence="4 5">
    <name type="scientific">Desmophyllum pertusum</name>
    <dbReference type="NCBI Taxonomy" id="174260"/>
    <lineage>
        <taxon>Eukaryota</taxon>
        <taxon>Metazoa</taxon>
        <taxon>Cnidaria</taxon>
        <taxon>Anthozoa</taxon>
        <taxon>Hexacorallia</taxon>
        <taxon>Scleractinia</taxon>
        <taxon>Caryophylliina</taxon>
        <taxon>Caryophylliidae</taxon>
        <taxon>Desmophyllum</taxon>
    </lineage>
</organism>
<dbReference type="InterPro" id="IPR045860">
    <property type="entry name" value="Snake_toxin-like_sf"/>
</dbReference>
<feature type="chain" id="PRO_5040883261" evidence="3">
    <location>
        <begin position="22"/>
        <end position="145"/>
    </location>
</feature>
<proteinExistence type="predicted"/>
<keyword evidence="5" id="KW-1185">Reference proteome</keyword>
<feature type="signal peptide" evidence="3">
    <location>
        <begin position="1"/>
        <end position="21"/>
    </location>
</feature>
<keyword evidence="2" id="KW-1015">Disulfide bond</keyword>
<evidence type="ECO:0000256" key="2">
    <source>
        <dbReference type="ARBA" id="ARBA00023157"/>
    </source>
</evidence>
<reference evidence="4" key="1">
    <citation type="submission" date="2023-01" db="EMBL/GenBank/DDBJ databases">
        <title>Genome assembly of the deep-sea coral Lophelia pertusa.</title>
        <authorList>
            <person name="Herrera S."/>
            <person name="Cordes E."/>
        </authorList>
    </citation>
    <scope>NUCLEOTIDE SEQUENCE</scope>
    <source>
        <strain evidence="4">USNM1676648</strain>
        <tissue evidence="4">Polyp</tissue>
    </source>
</reference>
<dbReference type="PANTHER" id="PTHR10036">
    <property type="entry name" value="CD59 GLYCOPROTEIN"/>
    <property type="match status" value="1"/>
</dbReference>
<gene>
    <name evidence="4" type="primary">LYPD2</name>
    <name evidence="4" type="ORF">OS493_013035</name>
</gene>
<evidence type="ECO:0000256" key="1">
    <source>
        <dbReference type="ARBA" id="ARBA00022729"/>
    </source>
</evidence>
<dbReference type="EMBL" id="MU826831">
    <property type="protein sequence ID" value="KAJ7373440.1"/>
    <property type="molecule type" value="Genomic_DNA"/>
</dbReference>
<dbReference type="AlphaFoldDB" id="A0A9X0CRX9"/>
<comment type="caution">
    <text evidence="4">The sequence shown here is derived from an EMBL/GenBank/DDBJ whole genome shotgun (WGS) entry which is preliminary data.</text>
</comment>
<dbReference type="SUPFAM" id="SSF57302">
    <property type="entry name" value="Snake toxin-like"/>
    <property type="match status" value="1"/>
</dbReference>
<dbReference type="Gene3D" id="2.10.60.10">
    <property type="entry name" value="CD59"/>
    <property type="match status" value="1"/>
</dbReference>